<evidence type="ECO:0008006" key="3">
    <source>
        <dbReference type="Google" id="ProtNLM"/>
    </source>
</evidence>
<dbReference type="EMBL" id="MFZI01000008">
    <property type="protein sequence ID" value="OGK22099.1"/>
    <property type="molecule type" value="Genomic_DNA"/>
</dbReference>
<dbReference type="AlphaFoldDB" id="A0A1F7GSJ3"/>
<evidence type="ECO:0000313" key="1">
    <source>
        <dbReference type="EMBL" id="OGK22099.1"/>
    </source>
</evidence>
<reference evidence="1 2" key="1">
    <citation type="journal article" date="2016" name="Nat. Commun.">
        <title>Thousands of microbial genomes shed light on interconnected biogeochemical processes in an aquifer system.</title>
        <authorList>
            <person name="Anantharaman K."/>
            <person name="Brown C.T."/>
            <person name="Hug L.A."/>
            <person name="Sharon I."/>
            <person name="Castelle C.J."/>
            <person name="Probst A.J."/>
            <person name="Thomas B.C."/>
            <person name="Singh A."/>
            <person name="Wilkins M.J."/>
            <person name="Karaoz U."/>
            <person name="Brodie E.L."/>
            <person name="Williams K.H."/>
            <person name="Hubbard S.S."/>
            <person name="Banfield J.F."/>
        </authorList>
    </citation>
    <scope>NUCLEOTIDE SEQUENCE [LARGE SCALE GENOMIC DNA]</scope>
</reference>
<gene>
    <name evidence="1" type="ORF">A2866_04585</name>
</gene>
<accession>A0A1F7GSJ3</accession>
<protein>
    <recommendedName>
        <fullName evidence="3">Nudix hydrolase domain-containing protein</fullName>
    </recommendedName>
</protein>
<name>A0A1F7GSJ3_9BACT</name>
<proteinExistence type="predicted"/>
<evidence type="ECO:0000313" key="2">
    <source>
        <dbReference type="Proteomes" id="UP000177026"/>
    </source>
</evidence>
<dbReference type="SUPFAM" id="SSF55811">
    <property type="entry name" value="Nudix"/>
    <property type="match status" value="1"/>
</dbReference>
<dbReference type="InterPro" id="IPR015797">
    <property type="entry name" value="NUDIX_hydrolase-like_dom_sf"/>
</dbReference>
<dbReference type="Proteomes" id="UP000177026">
    <property type="component" value="Unassembled WGS sequence"/>
</dbReference>
<organism evidence="1 2">
    <name type="scientific">Candidatus Roizmanbacteria bacterium RIFCSPHIGHO2_01_FULL_39_8</name>
    <dbReference type="NCBI Taxonomy" id="1802033"/>
    <lineage>
        <taxon>Bacteria</taxon>
        <taxon>Candidatus Roizmaniibacteriota</taxon>
    </lineage>
</organism>
<sequence length="204" mass="24095">MDYYKEKQFIAYIDKNDKILGKIEKWEAHKKGTLHRGFTAILTYENQYLVQHRKHPVFDKVYDFSFSSHQIFPPLLSSRATLSDPELVEGESKGSRGIYLQSNEEAIYTGLKREWNIEKKDIKSEPKFLKKFYYKAKDPNSDFTEHEIDYIYKVELKKLPSPNLDFAYGSKLIDKKEILNSEFLILNSNVAPWVKIMIEEKIIK</sequence>
<dbReference type="Gene3D" id="3.90.79.10">
    <property type="entry name" value="Nucleoside Triphosphate Pyrophosphohydrolase"/>
    <property type="match status" value="1"/>
</dbReference>
<comment type="caution">
    <text evidence="1">The sequence shown here is derived from an EMBL/GenBank/DDBJ whole genome shotgun (WGS) entry which is preliminary data.</text>
</comment>